<keyword evidence="1" id="KW-1133">Transmembrane helix</keyword>
<name>A0A0A9I392_ARUDO</name>
<dbReference type="AlphaFoldDB" id="A0A0A9I392"/>
<feature type="transmembrane region" description="Helical" evidence="1">
    <location>
        <begin position="6"/>
        <end position="30"/>
    </location>
</feature>
<dbReference type="EMBL" id="GBRH01158293">
    <property type="protein sequence ID" value="JAE39603.1"/>
    <property type="molecule type" value="Transcribed_RNA"/>
</dbReference>
<organism evidence="2">
    <name type="scientific">Arundo donax</name>
    <name type="common">Giant reed</name>
    <name type="synonym">Donax arundinaceus</name>
    <dbReference type="NCBI Taxonomy" id="35708"/>
    <lineage>
        <taxon>Eukaryota</taxon>
        <taxon>Viridiplantae</taxon>
        <taxon>Streptophyta</taxon>
        <taxon>Embryophyta</taxon>
        <taxon>Tracheophyta</taxon>
        <taxon>Spermatophyta</taxon>
        <taxon>Magnoliopsida</taxon>
        <taxon>Liliopsida</taxon>
        <taxon>Poales</taxon>
        <taxon>Poaceae</taxon>
        <taxon>PACMAD clade</taxon>
        <taxon>Arundinoideae</taxon>
        <taxon>Arundineae</taxon>
        <taxon>Arundo</taxon>
    </lineage>
</organism>
<accession>A0A0A9I392</accession>
<reference evidence="2" key="1">
    <citation type="submission" date="2014-09" db="EMBL/GenBank/DDBJ databases">
        <authorList>
            <person name="Magalhaes I.L.F."/>
            <person name="Oliveira U."/>
            <person name="Santos F.R."/>
            <person name="Vidigal T.H.D.A."/>
            <person name="Brescovit A.D."/>
            <person name="Santos A.J."/>
        </authorList>
    </citation>
    <scope>NUCLEOTIDE SEQUENCE</scope>
    <source>
        <tissue evidence="2">Shoot tissue taken approximately 20 cm above the soil surface</tissue>
    </source>
</reference>
<evidence type="ECO:0000313" key="2">
    <source>
        <dbReference type="EMBL" id="JAE39603.1"/>
    </source>
</evidence>
<protein>
    <submittedName>
        <fullName evidence="2">Uncharacterized protein</fullName>
    </submittedName>
</protein>
<sequence>MFFPLLFVKMIIPYCVCLFLGLTQTSYLILPRPNPVNFDQHLWRLEIPRIAT</sequence>
<keyword evidence="1" id="KW-0812">Transmembrane</keyword>
<reference evidence="2" key="2">
    <citation type="journal article" date="2015" name="Data Brief">
        <title>Shoot transcriptome of the giant reed, Arundo donax.</title>
        <authorList>
            <person name="Barrero R.A."/>
            <person name="Guerrero F.D."/>
            <person name="Moolhuijzen P."/>
            <person name="Goolsby J.A."/>
            <person name="Tidwell J."/>
            <person name="Bellgard S.E."/>
            <person name="Bellgard M.I."/>
        </authorList>
    </citation>
    <scope>NUCLEOTIDE SEQUENCE</scope>
    <source>
        <tissue evidence="2">Shoot tissue taken approximately 20 cm above the soil surface</tissue>
    </source>
</reference>
<proteinExistence type="predicted"/>
<keyword evidence="1" id="KW-0472">Membrane</keyword>
<evidence type="ECO:0000256" key="1">
    <source>
        <dbReference type="SAM" id="Phobius"/>
    </source>
</evidence>